<proteinExistence type="predicted"/>
<dbReference type="PROSITE" id="PS50887">
    <property type="entry name" value="GGDEF"/>
    <property type="match status" value="1"/>
</dbReference>
<keyword evidence="11" id="KW-1185">Reference proteome</keyword>
<keyword evidence="2" id="KW-1003">Cell membrane</keyword>
<evidence type="ECO:0000259" key="9">
    <source>
        <dbReference type="PROSITE" id="PS50887"/>
    </source>
</evidence>
<keyword evidence="6 8" id="KW-1133">Transmembrane helix</keyword>
<dbReference type="OrthoDB" id="9815691at2"/>
<accession>A0A1U7CWC2</accession>
<keyword evidence="5 8" id="KW-0812">Transmembrane</keyword>
<evidence type="ECO:0000256" key="3">
    <source>
        <dbReference type="ARBA" id="ARBA00022676"/>
    </source>
</evidence>
<feature type="transmembrane region" description="Helical" evidence="8">
    <location>
        <begin position="28"/>
        <end position="47"/>
    </location>
</feature>
<dbReference type="InterPro" id="IPR000160">
    <property type="entry name" value="GGDEF_dom"/>
</dbReference>
<dbReference type="RefSeq" id="WP_076349575.1">
    <property type="nucleotide sequence ID" value="NZ_CP019082.1"/>
</dbReference>
<dbReference type="InterPro" id="IPR050297">
    <property type="entry name" value="LipidA_mod_glycosyltrf_83"/>
</dbReference>
<evidence type="ECO:0000256" key="4">
    <source>
        <dbReference type="ARBA" id="ARBA00022679"/>
    </source>
</evidence>
<evidence type="ECO:0000313" key="10">
    <source>
        <dbReference type="EMBL" id="APW63189.1"/>
    </source>
</evidence>
<feature type="transmembrane region" description="Helical" evidence="8">
    <location>
        <begin position="276"/>
        <end position="298"/>
    </location>
</feature>
<feature type="transmembrane region" description="Helical" evidence="8">
    <location>
        <begin position="232"/>
        <end position="256"/>
    </location>
</feature>
<dbReference type="GO" id="GO:0009103">
    <property type="term" value="P:lipopolysaccharide biosynthetic process"/>
    <property type="evidence" value="ECO:0007669"/>
    <property type="project" value="TreeGrafter"/>
</dbReference>
<evidence type="ECO:0000313" key="11">
    <source>
        <dbReference type="Proteomes" id="UP000186309"/>
    </source>
</evidence>
<feature type="transmembrane region" description="Helical" evidence="8">
    <location>
        <begin position="129"/>
        <end position="145"/>
    </location>
</feature>
<dbReference type="STRING" id="1387353.BSF38_04752"/>
<sequence>MGQDGLDPIDPTTLDDARAMRISWREPALIVIVCLILFLAGNARTGLWDRDEPRNAVAVHEMRARGDWLFPSFNGEPRYHKPILIYWLMGVSTAVFGENPAAARLPSALAGTGVCLLTWLLGRRMFGPRVGFFSALMLAVAPIMVAESKLATTDATLTLWLTGCQLCLWELSRRDAPRLAATFWVLLSLATLTKGPVGPALLAMTGLFAWWWGCPAAAVWRRLHPRRGLIGFALLTAPWYLVALLGSNGRFFQVAVNQQLVQRVATGMEQHGAFPGYYAALSLLVFFPWSCLVPMAVLGAWRRRKVDRNLGFLLAWVVGPMILLECVQTKLIHYYLPAYPACALLAAWVVVAASREEVTLRRWTLGRLGQGLIAGIGLTVGVGMTAAAIVVSARLRLPLITCGAVVSLGTLASLLQLQRGATQRGTFGLIATTGGMMLILAGWLIPSAESLRVSRIVGERLAALEAETGFEPLLMNYQEPGVIYAIGKPVAAVRDPQALLTWLDEKKAMITAVTPEELELLSTNFGVALTPLEEVKGFNPARGTRYKLLLAVVRRAVDAPRPDESTARAGGDEQTLVK</sequence>
<dbReference type="Pfam" id="PF13231">
    <property type="entry name" value="PMT_2"/>
    <property type="match status" value="1"/>
</dbReference>
<organism evidence="10 11">
    <name type="scientific">Paludisphaera borealis</name>
    <dbReference type="NCBI Taxonomy" id="1387353"/>
    <lineage>
        <taxon>Bacteria</taxon>
        <taxon>Pseudomonadati</taxon>
        <taxon>Planctomycetota</taxon>
        <taxon>Planctomycetia</taxon>
        <taxon>Isosphaerales</taxon>
        <taxon>Isosphaeraceae</taxon>
        <taxon>Paludisphaera</taxon>
    </lineage>
</organism>
<feature type="domain" description="GGDEF" evidence="9">
    <location>
        <begin position="523"/>
        <end position="578"/>
    </location>
</feature>
<feature type="transmembrane region" description="Helical" evidence="8">
    <location>
        <begin position="397"/>
        <end position="415"/>
    </location>
</feature>
<feature type="transmembrane region" description="Helical" evidence="8">
    <location>
        <begin position="101"/>
        <end position="122"/>
    </location>
</feature>
<keyword evidence="3" id="KW-0328">Glycosyltransferase</keyword>
<evidence type="ECO:0000256" key="2">
    <source>
        <dbReference type="ARBA" id="ARBA00022475"/>
    </source>
</evidence>
<feature type="transmembrane region" description="Helical" evidence="8">
    <location>
        <begin position="199"/>
        <end position="220"/>
    </location>
</feature>
<evidence type="ECO:0000256" key="7">
    <source>
        <dbReference type="ARBA" id="ARBA00023136"/>
    </source>
</evidence>
<dbReference type="EMBL" id="CP019082">
    <property type="protein sequence ID" value="APW63189.1"/>
    <property type="molecule type" value="Genomic_DNA"/>
</dbReference>
<evidence type="ECO:0000256" key="1">
    <source>
        <dbReference type="ARBA" id="ARBA00004651"/>
    </source>
</evidence>
<dbReference type="GO" id="GO:0016763">
    <property type="term" value="F:pentosyltransferase activity"/>
    <property type="evidence" value="ECO:0007669"/>
    <property type="project" value="TreeGrafter"/>
</dbReference>
<feature type="transmembrane region" description="Helical" evidence="8">
    <location>
        <begin position="372"/>
        <end position="391"/>
    </location>
</feature>
<keyword evidence="4 10" id="KW-0808">Transferase</keyword>
<gene>
    <name evidence="10" type="ORF">BSF38_04752</name>
</gene>
<dbReference type="AlphaFoldDB" id="A0A1U7CWC2"/>
<protein>
    <submittedName>
        <fullName evidence="10">GT83 family glycosyltransferase</fullName>
    </submittedName>
</protein>
<dbReference type="KEGG" id="pbor:BSF38_04752"/>
<feature type="transmembrane region" description="Helical" evidence="8">
    <location>
        <begin position="427"/>
        <end position="445"/>
    </location>
</feature>
<name>A0A1U7CWC2_9BACT</name>
<evidence type="ECO:0000256" key="8">
    <source>
        <dbReference type="SAM" id="Phobius"/>
    </source>
</evidence>
<feature type="transmembrane region" description="Helical" evidence="8">
    <location>
        <begin position="334"/>
        <end position="351"/>
    </location>
</feature>
<dbReference type="GO" id="GO:0010041">
    <property type="term" value="P:response to iron(III) ion"/>
    <property type="evidence" value="ECO:0007669"/>
    <property type="project" value="TreeGrafter"/>
</dbReference>
<keyword evidence="7 8" id="KW-0472">Membrane</keyword>
<evidence type="ECO:0000256" key="5">
    <source>
        <dbReference type="ARBA" id="ARBA00022692"/>
    </source>
</evidence>
<dbReference type="GO" id="GO:0005886">
    <property type="term" value="C:plasma membrane"/>
    <property type="evidence" value="ECO:0007669"/>
    <property type="project" value="UniProtKB-SubCell"/>
</dbReference>
<comment type="subcellular location">
    <subcellularLocation>
        <location evidence="1">Cell membrane</location>
        <topology evidence="1">Multi-pass membrane protein</topology>
    </subcellularLocation>
</comment>
<dbReference type="InterPro" id="IPR038731">
    <property type="entry name" value="RgtA/B/C-like"/>
</dbReference>
<evidence type="ECO:0000256" key="6">
    <source>
        <dbReference type="ARBA" id="ARBA00022989"/>
    </source>
</evidence>
<reference evidence="11" key="1">
    <citation type="submission" date="2016-12" db="EMBL/GenBank/DDBJ databases">
        <title>Comparative genomics of four Isosphaeraceae planctomycetes: a common pool of plasmids and glycoside hydrolase genes.</title>
        <authorList>
            <person name="Ivanova A."/>
        </authorList>
    </citation>
    <scope>NUCLEOTIDE SEQUENCE [LARGE SCALE GENOMIC DNA]</scope>
    <source>
        <strain evidence="11">PX4</strain>
    </source>
</reference>
<dbReference type="PANTHER" id="PTHR33908:SF3">
    <property type="entry name" value="UNDECAPRENYL PHOSPHATE-ALPHA-4-AMINO-4-DEOXY-L-ARABINOSE ARABINOSYL TRANSFERASE"/>
    <property type="match status" value="1"/>
</dbReference>
<dbReference type="Proteomes" id="UP000186309">
    <property type="component" value="Chromosome"/>
</dbReference>
<dbReference type="PANTHER" id="PTHR33908">
    <property type="entry name" value="MANNOSYLTRANSFERASE YKCB-RELATED"/>
    <property type="match status" value="1"/>
</dbReference>